<reference evidence="1 2" key="1">
    <citation type="submission" date="2019-12" db="EMBL/GenBank/DDBJ databases">
        <title>Full genome sequence of a Bacillus safensis strain isolated from commercially available natto in Indonesia.</title>
        <authorList>
            <person name="Yoshida M."/>
            <person name="Uomi M."/>
            <person name="Waturangi D."/>
            <person name="Ekaputri J.J."/>
            <person name="Setiamarga D.H.E."/>
        </authorList>
    </citation>
    <scope>NUCLEOTIDE SEQUENCE [LARGE SCALE GENOMIC DNA]</scope>
    <source>
        <strain evidence="1 2">IDN1</strain>
    </source>
</reference>
<evidence type="ECO:0000313" key="2">
    <source>
        <dbReference type="Proteomes" id="UP000464658"/>
    </source>
</evidence>
<sequence>MNSTTIVAKRLAKAPWRGRQAASKNALFRKGRQFFLLISGLESDSYVIKTSHFFCDHINNIGRLRF</sequence>
<dbReference type="EMBL" id="AP021906">
    <property type="protein sequence ID" value="BBP90640.1"/>
    <property type="molecule type" value="Genomic_DNA"/>
</dbReference>
<dbReference type="Proteomes" id="UP000464658">
    <property type="component" value="Chromosome"/>
</dbReference>
<protein>
    <submittedName>
        <fullName evidence="1">Uncharacterized protein</fullName>
    </submittedName>
</protein>
<evidence type="ECO:0000313" key="1">
    <source>
        <dbReference type="EMBL" id="BBP90640.1"/>
    </source>
</evidence>
<name>A0A5S9MAT0_BACIA</name>
<gene>
    <name evidence="1" type="ORF">BsIDN1_42580</name>
</gene>
<organism evidence="1 2">
    <name type="scientific">Bacillus safensis</name>
    <dbReference type="NCBI Taxonomy" id="561879"/>
    <lineage>
        <taxon>Bacteria</taxon>
        <taxon>Bacillati</taxon>
        <taxon>Bacillota</taxon>
        <taxon>Bacilli</taxon>
        <taxon>Bacillales</taxon>
        <taxon>Bacillaceae</taxon>
        <taxon>Bacillus</taxon>
    </lineage>
</organism>
<accession>A0A5S9MAT0</accession>
<proteinExistence type="predicted"/>
<dbReference type="AlphaFoldDB" id="A0A5S9MAT0"/>